<sequence>MRHYTEITCKHCQSNDIVKNGHRPNGDQRWRCKSCKKSFQVTYRSNAYQPGVEDKIDEMTLNSSGVRDIARVLKISKYKVMSHLKKTSAK</sequence>
<dbReference type="InterPro" id="IPR003220">
    <property type="entry name" value="InsA_N_dom_Znf"/>
</dbReference>
<name>A0ABM7VLV5_9BACT</name>
<dbReference type="InterPro" id="IPR051252">
    <property type="entry name" value="IS1_transposase_InsA"/>
</dbReference>
<comment type="function">
    <text evidence="1">Absolutely required for transposition of IS1.</text>
</comment>
<evidence type="ECO:0000256" key="3">
    <source>
        <dbReference type="ARBA" id="ARBA00022578"/>
    </source>
</evidence>
<dbReference type="Proteomes" id="UP001354989">
    <property type="component" value="Plasmid pPP5"/>
</dbReference>
<keyword evidence="4" id="KW-0233">DNA recombination</keyword>
<dbReference type="EMBL" id="AP025297">
    <property type="protein sequence ID" value="BDD01981.1"/>
    <property type="molecule type" value="Genomic_DNA"/>
</dbReference>
<evidence type="ECO:0000313" key="7">
    <source>
        <dbReference type="EMBL" id="BDD01981.1"/>
    </source>
</evidence>
<geneLocation type="plasmid" evidence="7 8">
    <name>pPP5</name>
</geneLocation>
<keyword evidence="8" id="KW-1185">Reference proteome</keyword>
<evidence type="ECO:0000256" key="4">
    <source>
        <dbReference type="ARBA" id="ARBA00023172"/>
    </source>
</evidence>
<dbReference type="RefSeq" id="WP_338399275.1">
    <property type="nucleotide sequence ID" value="NZ_AP025297.1"/>
</dbReference>
<keyword evidence="7" id="KW-0614">Plasmid</keyword>
<keyword evidence="3" id="KW-0815">Transposition</keyword>
<dbReference type="PANTHER" id="PTHR47923:SF1">
    <property type="entry name" value="INSERTION ELEMENT IS1 1 PROTEIN INSA-RELATED"/>
    <property type="match status" value="1"/>
</dbReference>
<dbReference type="PANTHER" id="PTHR47923">
    <property type="entry name" value="INSERTION ELEMENT IS1 1 PROTEIN INSA-RELATED"/>
    <property type="match status" value="1"/>
</dbReference>
<dbReference type="Pfam" id="PF03811">
    <property type="entry name" value="Zn_ribbon_InsA"/>
    <property type="match status" value="1"/>
</dbReference>
<dbReference type="Pfam" id="PF12759">
    <property type="entry name" value="HTH_Tnp_IS1"/>
    <property type="match status" value="1"/>
</dbReference>
<comment type="similarity">
    <text evidence="2">Belongs to the IS1 elements InsA family.</text>
</comment>
<accession>A0ABM7VLV5</accession>
<evidence type="ECO:0000259" key="6">
    <source>
        <dbReference type="Pfam" id="PF12759"/>
    </source>
</evidence>
<evidence type="ECO:0000259" key="5">
    <source>
        <dbReference type="Pfam" id="PF03811"/>
    </source>
</evidence>
<feature type="domain" description="Insertion element IS1 protein InsA helix-turn-helix" evidence="6">
    <location>
        <begin position="46"/>
        <end position="86"/>
    </location>
</feature>
<protein>
    <submittedName>
        <fullName evidence="7">Insertion element iso-IS1N protein InsA</fullName>
    </submittedName>
</protein>
<dbReference type="InterPro" id="IPR024431">
    <property type="entry name" value="InsA_HTH_dom"/>
</dbReference>
<evidence type="ECO:0000256" key="2">
    <source>
        <dbReference type="ARBA" id="ARBA00006212"/>
    </source>
</evidence>
<gene>
    <name evidence="7" type="ORF">PEPS_42610</name>
</gene>
<proteinExistence type="inferred from homology"/>
<organism evidence="7 8">
    <name type="scientific">Persicobacter psychrovividus</name>
    <dbReference type="NCBI Taxonomy" id="387638"/>
    <lineage>
        <taxon>Bacteria</taxon>
        <taxon>Pseudomonadati</taxon>
        <taxon>Bacteroidota</taxon>
        <taxon>Cytophagia</taxon>
        <taxon>Cytophagales</taxon>
        <taxon>Persicobacteraceae</taxon>
        <taxon>Persicobacter</taxon>
    </lineage>
</organism>
<reference evidence="7 8" key="1">
    <citation type="submission" date="2021-12" db="EMBL/GenBank/DDBJ databases">
        <title>Genome sequencing of bacteria with rrn-lacking chromosome and rrn-plasmid.</title>
        <authorList>
            <person name="Anda M."/>
            <person name="Iwasaki W."/>
        </authorList>
    </citation>
    <scope>NUCLEOTIDE SEQUENCE [LARGE SCALE GENOMIC DNA]</scope>
    <source>
        <strain evidence="7 8">NBRC 101262</strain>
        <plasmid evidence="7 8">pPP5</plasmid>
    </source>
</reference>
<evidence type="ECO:0000313" key="8">
    <source>
        <dbReference type="Proteomes" id="UP001354989"/>
    </source>
</evidence>
<feature type="domain" description="InsA N-terminal zinc ribbon" evidence="5">
    <location>
        <begin position="7"/>
        <end position="36"/>
    </location>
</feature>
<evidence type="ECO:0000256" key="1">
    <source>
        <dbReference type="ARBA" id="ARBA00004091"/>
    </source>
</evidence>